<reference evidence="2" key="1">
    <citation type="submission" date="2019-07" db="EMBL/GenBank/DDBJ databases">
        <title>Toxilogical consequences of a new and cryptic species of cyanobacteria (Komarekiella delphini-convector) recovered from the epidermis of a bottlenose dolphin and 1500 ft. in the air.</title>
        <authorList>
            <person name="Brown A.O."/>
            <person name="Dvorak P."/>
            <person name="Villanueva C.D."/>
            <person name="Foss A.J."/>
            <person name="Garvey A.D."/>
            <person name="Gibson Q.A."/>
            <person name="Johansen J.R."/>
            <person name="Casamatta D.A."/>
        </authorList>
    </citation>
    <scope>NUCLEOTIDE SEQUENCE</scope>
    <source>
        <strain evidence="2">SJRDD-AB1</strain>
    </source>
</reference>
<dbReference type="InterPro" id="IPR010328">
    <property type="entry name" value="DUF928"/>
</dbReference>
<sequence>MKLRNFSSFQSLSSKANQRRLVSIFTLSLFLLVIPEANAKFKPRTRKTPSEHSRAGGSRGCPGDGGIPLTLLAPQTYVGETASKRPTFAWFMSTARTVDFMLFEVKPKQLPQIVMKAEELNSSPGVNKFAFPSTQPELTVGKEYFWQISMLCPSGLAFVRAEFQVVNIPLALKGSIKSASNSTQKVTYLAEQGLWYDAFAEALKYSNQGKLGELGSNLIQELIEHENVESKLNVSETINRRIKNLQLISQQEI</sequence>
<dbReference type="AlphaFoldDB" id="A0AA40VRS9"/>
<protein>
    <submittedName>
        <fullName evidence="2">DUF928 domain-containing protein</fullName>
    </submittedName>
</protein>
<feature type="region of interest" description="Disordered" evidence="1">
    <location>
        <begin position="42"/>
        <end position="62"/>
    </location>
</feature>
<gene>
    <name evidence="2" type="ORF">FNW02_15620</name>
</gene>
<evidence type="ECO:0000313" key="3">
    <source>
        <dbReference type="Proteomes" id="UP001165986"/>
    </source>
</evidence>
<name>A0AA40VRS9_9NOST</name>
<comment type="caution">
    <text evidence="2">The sequence shown here is derived from an EMBL/GenBank/DDBJ whole genome shotgun (WGS) entry which is preliminary data.</text>
</comment>
<accession>A0AA40VRS9</accession>
<dbReference type="RefSeq" id="WP_191758444.1">
    <property type="nucleotide sequence ID" value="NZ_VJXY01000015.1"/>
</dbReference>
<evidence type="ECO:0000313" key="2">
    <source>
        <dbReference type="EMBL" id="MBD6617222.1"/>
    </source>
</evidence>
<dbReference type="Proteomes" id="UP001165986">
    <property type="component" value="Unassembled WGS sequence"/>
</dbReference>
<evidence type="ECO:0000256" key="1">
    <source>
        <dbReference type="SAM" id="MobiDB-lite"/>
    </source>
</evidence>
<organism evidence="2 3">
    <name type="scientific">Komarekiella delphini-convector SJRDD-AB1</name>
    <dbReference type="NCBI Taxonomy" id="2593771"/>
    <lineage>
        <taxon>Bacteria</taxon>
        <taxon>Bacillati</taxon>
        <taxon>Cyanobacteriota</taxon>
        <taxon>Cyanophyceae</taxon>
        <taxon>Nostocales</taxon>
        <taxon>Nostocaceae</taxon>
        <taxon>Komarekiella</taxon>
        <taxon>Komarekiella delphini-convector</taxon>
    </lineage>
</organism>
<dbReference type="Pfam" id="PF06051">
    <property type="entry name" value="DUF928"/>
    <property type="match status" value="1"/>
</dbReference>
<proteinExistence type="predicted"/>
<dbReference type="EMBL" id="VJXY01000015">
    <property type="protein sequence ID" value="MBD6617222.1"/>
    <property type="molecule type" value="Genomic_DNA"/>
</dbReference>
<keyword evidence="3" id="KW-1185">Reference proteome</keyword>